<keyword evidence="3" id="KW-1185">Reference proteome</keyword>
<dbReference type="AlphaFoldDB" id="A0A4C1UJP9"/>
<protein>
    <submittedName>
        <fullName evidence="2">Uncharacterized protein</fullName>
    </submittedName>
</protein>
<gene>
    <name evidence="2" type="ORF">EVAR_86052_1</name>
</gene>
<dbReference type="EMBL" id="BGZK01000181">
    <property type="protein sequence ID" value="GBP26549.1"/>
    <property type="molecule type" value="Genomic_DNA"/>
</dbReference>
<feature type="region of interest" description="Disordered" evidence="1">
    <location>
        <begin position="81"/>
        <end position="105"/>
    </location>
</feature>
<evidence type="ECO:0000313" key="2">
    <source>
        <dbReference type="EMBL" id="GBP26549.1"/>
    </source>
</evidence>
<proteinExistence type="predicted"/>
<evidence type="ECO:0000256" key="1">
    <source>
        <dbReference type="SAM" id="MobiDB-lite"/>
    </source>
</evidence>
<dbReference type="Proteomes" id="UP000299102">
    <property type="component" value="Unassembled WGS sequence"/>
</dbReference>
<name>A0A4C1UJP9_EUMVA</name>
<sequence length="105" mass="11515">MRCSKVQFGKRPTELAKASHYRYSGRAAVALAAAGAAAVTGALYQHYASADSGALRTPRVLYGTHAQLPRMHRIRILTTHERGRVSRGRRYTSIRADPPRSARGP</sequence>
<organism evidence="2 3">
    <name type="scientific">Eumeta variegata</name>
    <name type="common">Bagworm moth</name>
    <name type="synonym">Eumeta japonica</name>
    <dbReference type="NCBI Taxonomy" id="151549"/>
    <lineage>
        <taxon>Eukaryota</taxon>
        <taxon>Metazoa</taxon>
        <taxon>Ecdysozoa</taxon>
        <taxon>Arthropoda</taxon>
        <taxon>Hexapoda</taxon>
        <taxon>Insecta</taxon>
        <taxon>Pterygota</taxon>
        <taxon>Neoptera</taxon>
        <taxon>Endopterygota</taxon>
        <taxon>Lepidoptera</taxon>
        <taxon>Glossata</taxon>
        <taxon>Ditrysia</taxon>
        <taxon>Tineoidea</taxon>
        <taxon>Psychidae</taxon>
        <taxon>Oiketicinae</taxon>
        <taxon>Eumeta</taxon>
    </lineage>
</organism>
<reference evidence="2 3" key="1">
    <citation type="journal article" date="2019" name="Commun. Biol.">
        <title>The bagworm genome reveals a unique fibroin gene that provides high tensile strength.</title>
        <authorList>
            <person name="Kono N."/>
            <person name="Nakamura H."/>
            <person name="Ohtoshi R."/>
            <person name="Tomita M."/>
            <person name="Numata K."/>
            <person name="Arakawa K."/>
        </authorList>
    </citation>
    <scope>NUCLEOTIDE SEQUENCE [LARGE SCALE GENOMIC DNA]</scope>
</reference>
<comment type="caution">
    <text evidence="2">The sequence shown here is derived from an EMBL/GenBank/DDBJ whole genome shotgun (WGS) entry which is preliminary data.</text>
</comment>
<accession>A0A4C1UJP9</accession>
<evidence type="ECO:0000313" key="3">
    <source>
        <dbReference type="Proteomes" id="UP000299102"/>
    </source>
</evidence>